<dbReference type="GO" id="GO:0080120">
    <property type="term" value="P:CAAX-box protein maturation"/>
    <property type="evidence" value="ECO:0007669"/>
    <property type="project" value="UniProtKB-ARBA"/>
</dbReference>
<protein>
    <recommendedName>
        <fullName evidence="2">CAAX prenyl protease 2/Lysostaphin resistance protein A-like domain-containing protein</fullName>
    </recommendedName>
</protein>
<feature type="transmembrane region" description="Helical" evidence="1">
    <location>
        <begin position="180"/>
        <end position="197"/>
    </location>
</feature>
<sequence>MNSFIRPIEGNNTLWRYFFAFLVMVGLYVFGNIAYLFAILFTVIVNPNITFDLDEAVLSVPLVDLYLSHVIYLFAIPGVWLAVRFILKRPFRTVITPNSKMNWRRISFGFIAYFLLMIAVQLIDFVIHPDSYSMQEFNASRFIWLLAAALILVPIQTSAEELFFRGFLLQAFGRLTKNPLFLTLIVGGLFGVLHFANPEMNNGAVWAGIEYLTFGFVWTYYTIKTGSIEISLGAHAANNMFLCMFITEKNSVYGGIPSLFTVTRGNPMWEAFFTIAVNLVFAGIALWYHKKSKSKQQGS</sequence>
<dbReference type="GO" id="GO:0004175">
    <property type="term" value="F:endopeptidase activity"/>
    <property type="evidence" value="ECO:0007669"/>
    <property type="project" value="UniProtKB-ARBA"/>
</dbReference>
<dbReference type="PATRIC" id="fig|1423.173.peg.3574"/>
<feature type="transmembrane region" description="Helical" evidence="1">
    <location>
        <begin position="65"/>
        <end position="87"/>
    </location>
</feature>
<feature type="transmembrane region" description="Helical" evidence="1">
    <location>
        <begin position="139"/>
        <end position="159"/>
    </location>
</feature>
<feature type="domain" description="CAAX prenyl protease 2/Lysostaphin resistance protein A-like" evidence="2">
    <location>
        <begin position="142"/>
        <end position="241"/>
    </location>
</feature>
<evidence type="ECO:0000313" key="3">
    <source>
        <dbReference type="EMBL" id="KIU10125.1"/>
    </source>
</evidence>
<reference evidence="3 4" key="1">
    <citation type="submission" date="2014-12" db="EMBL/GenBank/DDBJ databases">
        <title>Comparative genome analysis of Bacillus coagulans HM-08, Clostridium butyricum HM-68, Bacillus subtilis HM-66 and Bacillus licheniformis BL-09.</title>
        <authorList>
            <person name="Zhang H."/>
        </authorList>
    </citation>
    <scope>NUCLEOTIDE SEQUENCE [LARGE SCALE GENOMIC DNA]</scope>
    <source>
        <strain evidence="3 4">HM-66</strain>
    </source>
</reference>
<dbReference type="Proteomes" id="UP000032247">
    <property type="component" value="Unassembled WGS sequence"/>
</dbReference>
<keyword evidence="1" id="KW-0472">Membrane</keyword>
<evidence type="ECO:0000259" key="2">
    <source>
        <dbReference type="Pfam" id="PF02517"/>
    </source>
</evidence>
<feature type="transmembrane region" description="Helical" evidence="1">
    <location>
        <begin position="21"/>
        <end position="45"/>
    </location>
</feature>
<comment type="caution">
    <text evidence="3">The sequence shown here is derived from an EMBL/GenBank/DDBJ whole genome shotgun (WGS) entry which is preliminary data.</text>
</comment>
<feature type="transmembrane region" description="Helical" evidence="1">
    <location>
        <begin position="203"/>
        <end position="223"/>
    </location>
</feature>
<dbReference type="EMBL" id="JXBC01000006">
    <property type="protein sequence ID" value="KIU10125.1"/>
    <property type="molecule type" value="Genomic_DNA"/>
</dbReference>
<name>A0A0D1KMU4_BACIU</name>
<keyword evidence="1" id="KW-1133">Transmembrane helix</keyword>
<dbReference type="AlphaFoldDB" id="A0A0D1KMU4"/>
<keyword evidence="1" id="KW-0812">Transmembrane</keyword>
<dbReference type="STRING" id="483913.AN935_20820"/>
<feature type="transmembrane region" description="Helical" evidence="1">
    <location>
        <begin position="108"/>
        <end position="127"/>
    </location>
</feature>
<dbReference type="InterPro" id="IPR003675">
    <property type="entry name" value="Rce1/LyrA-like_dom"/>
</dbReference>
<feature type="transmembrane region" description="Helical" evidence="1">
    <location>
        <begin position="267"/>
        <end position="288"/>
    </location>
</feature>
<gene>
    <name evidence="3" type="ORF">SC09_Contig28orf00306</name>
</gene>
<organism evidence="3 4">
    <name type="scientific">Bacillus subtilis</name>
    <dbReference type="NCBI Taxonomy" id="1423"/>
    <lineage>
        <taxon>Bacteria</taxon>
        <taxon>Bacillati</taxon>
        <taxon>Bacillota</taxon>
        <taxon>Bacilli</taxon>
        <taxon>Bacillales</taxon>
        <taxon>Bacillaceae</taxon>
        <taxon>Bacillus</taxon>
    </lineage>
</organism>
<feature type="transmembrane region" description="Helical" evidence="1">
    <location>
        <begin position="230"/>
        <end position="247"/>
    </location>
</feature>
<evidence type="ECO:0000256" key="1">
    <source>
        <dbReference type="SAM" id="Phobius"/>
    </source>
</evidence>
<dbReference type="Pfam" id="PF02517">
    <property type="entry name" value="Rce1-like"/>
    <property type="match status" value="1"/>
</dbReference>
<evidence type="ECO:0000313" key="4">
    <source>
        <dbReference type="Proteomes" id="UP000032247"/>
    </source>
</evidence>
<accession>A0A0D1KMU4</accession>
<proteinExistence type="predicted"/>